<sequence length="217" mass="24745">MGDTISKSKRPLHRGAPNDIPTFAKEFLTARLEGFRKDMQICLTGVPAKNRSGTTHAYFPALMTCCAMLEYLAGFYVGRIRGLGRQDVAAYAAIFLPQPDYDNAAIRILFDAFRNTVNHRGIASGVWIDQNPMTRGRRLTWKLMADAKSPALRVVEENGEIKYDSPWPCRYTYRAHIHLGRLWRDIENSVEQYIGAIAADQALQSHFEQCMRQMYPR</sequence>
<gene>
    <name evidence="1" type="ORF">LMG31506_05448</name>
</gene>
<evidence type="ECO:0000313" key="1">
    <source>
        <dbReference type="EMBL" id="CAG2155549.1"/>
    </source>
</evidence>
<evidence type="ECO:0000313" key="2">
    <source>
        <dbReference type="Proteomes" id="UP000672934"/>
    </source>
</evidence>
<accession>A0A916IZ56</accession>
<dbReference type="Proteomes" id="UP000672934">
    <property type="component" value="Unassembled WGS sequence"/>
</dbReference>
<protein>
    <submittedName>
        <fullName evidence="1">Uncharacterized protein</fullName>
    </submittedName>
</protein>
<organism evidence="1 2">
    <name type="scientific">Cupriavidus yeoncheonensis</name>
    <dbReference type="NCBI Taxonomy" id="1462994"/>
    <lineage>
        <taxon>Bacteria</taxon>
        <taxon>Pseudomonadati</taxon>
        <taxon>Pseudomonadota</taxon>
        <taxon>Betaproteobacteria</taxon>
        <taxon>Burkholderiales</taxon>
        <taxon>Burkholderiaceae</taxon>
        <taxon>Cupriavidus</taxon>
    </lineage>
</organism>
<comment type="caution">
    <text evidence="1">The sequence shown here is derived from an EMBL/GenBank/DDBJ whole genome shotgun (WGS) entry which is preliminary data.</text>
</comment>
<name>A0A916IZ56_9BURK</name>
<proteinExistence type="predicted"/>
<dbReference type="AlphaFoldDB" id="A0A916IZ56"/>
<dbReference type="RefSeq" id="WP_211950287.1">
    <property type="nucleotide sequence ID" value="NZ_CAJPUY010000025.1"/>
</dbReference>
<reference evidence="1" key="1">
    <citation type="submission" date="2021-03" db="EMBL/GenBank/DDBJ databases">
        <authorList>
            <person name="Peeters C."/>
        </authorList>
    </citation>
    <scope>NUCLEOTIDE SEQUENCE</scope>
    <source>
        <strain evidence="1">LMG 31506</strain>
    </source>
</reference>
<keyword evidence="2" id="KW-1185">Reference proteome</keyword>
<dbReference type="EMBL" id="CAJPUY010000025">
    <property type="protein sequence ID" value="CAG2155549.1"/>
    <property type="molecule type" value="Genomic_DNA"/>
</dbReference>